<sequence>MRILFVIVTVLLLISCESAGFDSDKRQIRAKDEIRAKLPPRSTDFDVESFKEDTLHNWPDSNFKDPLQYSLGYVFKDSSGNIHHENGRVLFTPDGKSVIQTITGDSSQIH</sequence>
<keyword evidence="1" id="KW-0732">Signal</keyword>
<dbReference type="PROSITE" id="PS51257">
    <property type="entry name" value="PROKAR_LIPOPROTEIN"/>
    <property type="match status" value="1"/>
</dbReference>
<accession>A0A1M5CAE6</accession>
<gene>
    <name evidence="2" type="ORF">SAMN02745131_02842</name>
</gene>
<dbReference type="AlphaFoldDB" id="A0A1M5CAE6"/>
<evidence type="ECO:0000313" key="2">
    <source>
        <dbReference type="EMBL" id="SHF51715.1"/>
    </source>
</evidence>
<keyword evidence="3" id="KW-1185">Reference proteome</keyword>
<dbReference type="OrthoDB" id="679532at2"/>
<reference evidence="2 3" key="1">
    <citation type="submission" date="2016-11" db="EMBL/GenBank/DDBJ databases">
        <authorList>
            <person name="Jaros S."/>
            <person name="Januszkiewicz K."/>
            <person name="Wedrychowicz H."/>
        </authorList>
    </citation>
    <scope>NUCLEOTIDE SEQUENCE [LARGE SCALE GENOMIC DNA]</scope>
    <source>
        <strain evidence="2 3">DSM 18119</strain>
    </source>
</reference>
<dbReference type="Proteomes" id="UP000184048">
    <property type="component" value="Unassembled WGS sequence"/>
</dbReference>
<feature type="signal peptide" evidence="1">
    <location>
        <begin position="1"/>
        <end position="19"/>
    </location>
</feature>
<dbReference type="STRING" id="1121884.SAMN02745131_02842"/>
<evidence type="ECO:0000313" key="3">
    <source>
        <dbReference type="Proteomes" id="UP000184048"/>
    </source>
</evidence>
<evidence type="ECO:0000256" key="1">
    <source>
        <dbReference type="SAM" id="SignalP"/>
    </source>
</evidence>
<dbReference type="EMBL" id="FQUU01000012">
    <property type="protein sequence ID" value="SHF51715.1"/>
    <property type="molecule type" value="Genomic_DNA"/>
</dbReference>
<organism evidence="2 3">
    <name type="scientific">Flavisolibacter ginsengisoli DSM 18119</name>
    <dbReference type="NCBI Taxonomy" id="1121884"/>
    <lineage>
        <taxon>Bacteria</taxon>
        <taxon>Pseudomonadati</taxon>
        <taxon>Bacteroidota</taxon>
        <taxon>Chitinophagia</taxon>
        <taxon>Chitinophagales</taxon>
        <taxon>Chitinophagaceae</taxon>
        <taxon>Flavisolibacter</taxon>
    </lineage>
</organism>
<protein>
    <submittedName>
        <fullName evidence="2">Uncharacterized protein</fullName>
    </submittedName>
</protein>
<proteinExistence type="predicted"/>
<feature type="chain" id="PRO_5012725381" evidence="1">
    <location>
        <begin position="20"/>
        <end position="110"/>
    </location>
</feature>
<name>A0A1M5CAE6_9BACT</name>
<dbReference type="RefSeq" id="WP_072836000.1">
    <property type="nucleotide sequence ID" value="NZ_FQUU01000012.1"/>
</dbReference>